<dbReference type="Gene3D" id="3.40.50.300">
    <property type="entry name" value="P-loop containing nucleotide triphosphate hydrolases"/>
    <property type="match status" value="1"/>
</dbReference>
<reference evidence="2 3" key="1">
    <citation type="submission" date="2021-01" db="EMBL/GenBank/DDBJ databases">
        <title>Genomic Encyclopedia of Type Strains, Phase IV (KMG-IV): sequencing the most valuable type-strain genomes for metagenomic binning, comparative biology and taxonomic classification.</title>
        <authorList>
            <person name="Goeker M."/>
        </authorList>
    </citation>
    <scope>NUCLEOTIDE SEQUENCE [LARGE SCALE GENOMIC DNA]</scope>
    <source>
        <strain evidence="2 3">DSM 23711</strain>
    </source>
</reference>
<evidence type="ECO:0000313" key="2">
    <source>
        <dbReference type="EMBL" id="MBM7572724.1"/>
    </source>
</evidence>
<dbReference type="SUPFAM" id="SSF52540">
    <property type="entry name" value="P-loop containing nucleoside triphosphate hydrolases"/>
    <property type="match status" value="1"/>
</dbReference>
<evidence type="ECO:0000259" key="1">
    <source>
        <dbReference type="Pfam" id="PF13614"/>
    </source>
</evidence>
<protein>
    <submittedName>
        <fullName evidence="2">Chromosome partitioning protein</fullName>
    </submittedName>
</protein>
<dbReference type="InterPro" id="IPR027417">
    <property type="entry name" value="P-loop_NTPase"/>
</dbReference>
<organism evidence="2 3">
    <name type="scientific">Aquibacillus albus</name>
    <dbReference type="NCBI Taxonomy" id="1168171"/>
    <lineage>
        <taxon>Bacteria</taxon>
        <taxon>Bacillati</taxon>
        <taxon>Bacillota</taxon>
        <taxon>Bacilli</taxon>
        <taxon>Bacillales</taxon>
        <taxon>Bacillaceae</taxon>
        <taxon>Aquibacillus</taxon>
    </lineage>
</organism>
<dbReference type="Proteomes" id="UP001296943">
    <property type="component" value="Unassembled WGS sequence"/>
</dbReference>
<accession>A0ABS2N3K6</accession>
<dbReference type="Pfam" id="PF13614">
    <property type="entry name" value="AAA_31"/>
    <property type="match status" value="1"/>
</dbReference>
<feature type="domain" description="AAA" evidence="1">
    <location>
        <begin position="5"/>
        <end position="227"/>
    </location>
</feature>
<dbReference type="RefSeq" id="WP_204501323.1">
    <property type="nucleotide sequence ID" value="NZ_JAFBDR010000020.1"/>
</dbReference>
<name>A0ABS2N3K6_9BACI</name>
<dbReference type="CDD" id="cd02042">
    <property type="entry name" value="ParAB_family"/>
    <property type="match status" value="1"/>
</dbReference>
<keyword evidence="3" id="KW-1185">Reference proteome</keyword>
<evidence type="ECO:0000313" key="3">
    <source>
        <dbReference type="Proteomes" id="UP001296943"/>
    </source>
</evidence>
<sequence length="326" mass="36637">MENRAKVISVINWKGGVGKTTLTHHIAAGLQNFSLDKMEELLNAKTYPKVLLIDADAQCNLSISCITDNTFEKFIGGENEEHTKGIKALFEEFLTNDSPDVNVQNYILKKAVRSNDNKVYKNIDLIPAHPDLIYTDMDIAVYSRPNFRSNLIGAEIYKFQILDNVINSLRNQYDFIFIDCPPNLNFITQNALYASDFYLIPTIPDKLSSYGILSIKHKIDDLNSTFQSASSEYTNTKLLGIVPNNIRESGNKPKDTQANILSTLNEIFPDDVFKNYLTYGDGISRASALGYPVFAYEGSHQNSTKQSKLIRNIIKELLGKMEGVTP</sequence>
<comment type="caution">
    <text evidence="2">The sequence shown here is derived from an EMBL/GenBank/DDBJ whole genome shotgun (WGS) entry which is preliminary data.</text>
</comment>
<dbReference type="EMBL" id="JAFBDR010000020">
    <property type="protein sequence ID" value="MBM7572724.1"/>
    <property type="molecule type" value="Genomic_DNA"/>
</dbReference>
<dbReference type="PANTHER" id="PTHR13696">
    <property type="entry name" value="P-LOOP CONTAINING NUCLEOSIDE TRIPHOSPHATE HYDROLASE"/>
    <property type="match status" value="1"/>
</dbReference>
<dbReference type="InterPro" id="IPR050678">
    <property type="entry name" value="DNA_Partitioning_ATPase"/>
</dbReference>
<proteinExistence type="predicted"/>
<dbReference type="PANTHER" id="PTHR13696:SF99">
    <property type="entry name" value="COBYRINIC ACID AC-DIAMIDE SYNTHASE"/>
    <property type="match status" value="1"/>
</dbReference>
<dbReference type="InterPro" id="IPR025669">
    <property type="entry name" value="AAA_dom"/>
</dbReference>
<gene>
    <name evidence="2" type="ORF">JOC48_003255</name>
</gene>